<dbReference type="InterPro" id="IPR027417">
    <property type="entry name" value="P-loop_NTPase"/>
</dbReference>
<dbReference type="NCBIfam" id="TIGR00157">
    <property type="entry name" value="ribosome small subunit-dependent GTPase A"/>
    <property type="match status" value="1"/>
</dbReference>
<reference evidence="13 14" key="1">
    <citation type="submission" date="2020-08" db="EMBL/GenBank/DDBJ databases">
        <title>Genomic Encyclopedia of Archaeal and Bacterial Type Strains, Phase II (KMG-II): from individual species to whole genera.</title>
        <authorList>
            <person name="Goeker M."/>
        </authorList>
    </citation>
    <scope>NUCLEOTIDE SEQUENCE [LARGE SCALE GENOMIC DNA]</scope>
    <source>
        <strain evidence="13 14">DSM 23288</strain>
    </source>
</reference>
<keyword evidence="4 10" id="KW-0699">rRNA-binding</keyword>
<proteinExistence type="inferred from homology"/>
<dbReference type="GO" id="GO:0005525">
    <property type="term" value="F:GTP binding"/>
    <property type="evidence" value="ECO:0007669"/>
    <property type="project" value="UniProtKB-UniRule"/>
</dbReference>
<dbReference type="HAMAP" id="MF_01820">
    <property type="entry name" value="GTPase_RsgA"/>
    <property type="match status" value="1"/>
</dbReference>
<feature type="binding site" evidence="10">
    <location>
        <position position="285"/>
    </location>
    <ligand>
        <name>Zn(2+)</name>
        <dbReference type="ChEBI" id="CHEBI:29105"/>
    </ligand>
</feature>
<evidence type="ECO:0000259" key="11">
    <source>
        <dbReference type="PROSITE" id="PS50936"/>
    </source>
</evidence>
<protein>
    <recommendedName>
        <fullName evidence="10">Small ribosomal subunit biogenesis GTPase RsgA</fullName>
        <ecNumber evidence="10">3.6.1.-</ecNumber>
    </recommendedName>
</protein>
<dbReference type="GO" id="GO:0005737">
    <property type="term" value="C:cytoplasm"/>
    <property type="evidence" value="ECO:0007669"/>
    <property type="project" value="UniProtKB-SubCell"/>
</dbReference>
<dbReference type="PROSITE" id="PS51721">
    <property type="entry name" value="G_CP"/>
    <property type="match status" value="1"/>
</dbReference>
<evidence type="ECO:0000256" key="9">
    <source>
        <dbReference type="ARBA" id="ARBA00023134"/>
    </source>
</evidence>
<evidence type="ECO:0000256" key="10">
    <source>
        <dbReference type="HAMAP-Rule" id="MF_01820"/>
    </source>
</evidence>
<keyword evidence="1 10" id="KW-0963">Cytoplasm</keyword>
<comment type="cofactor">
    <cofactor evidence="10">
        <name>Zn(2+)</name>
        <dbReference type="ChEBI" id="CHEBI:29105"/>
    </cofactor>
    <text evidence="10">Binds 1 zinc ion per subunit.</text>
</comment>
<dbReference type="Gene3D" id="3.40.50.300">
    <property type="entry name" value="P-loop containing nucleotide triphosphate hydrolases"/>
    <property type="match status" value="1"/>
</dbReference>
<evidence type="ECO:0000256" key="4">
    <source>
        <dbReference type="ARBA" id="ARBA00022730"/>
    </source>
</evidence>
<evidence type="ECO:0000313" key="13">
    <source>
        <dbReference type="EMBL" id="MBB4663725.1"/>
    </source>
</evidence>
<accession>A0A840IHC3</accession>
<evidence type="ECO:0000256" key="6">
    <source>
        <dbReference type="ARBA" id="ARBA00022801"/>
    </source>
</evidence>
<keyword evidence="5 10" id="KW-0547">Nucleotide-binding</keyword>
<dbReference type="SUPFAM" id="SSF52540">
    <property type="entry name" value="P-loop containing nucleoside triphosphate hydrolases"/>
    <property type="match status" value="1"/>
</dbReference>
<feature type="binding site" evidence="10">
    <location>
        <position position="287"/>
    </location>
    <ligand>
        <name>Zn(2+)</name>
        <dbReference type="ChEBI" id="CHEBI:29105"/>
    </ligand>
</feature>
<keyword evidence="8 10" id="KW-0694">RNA-binding</keyword>
<dbReference type="AlphaFoldDB" id="A0A840IHC3"/>
<comment type="caution">
    <text evidence="13">The sequence shown here is derived from an EMBL/GenBank/DDBJ whole genome shotgun (WGS) entry which is preliminary data.</text>
</comment>
<dbReference type="GO" id="GO:0019843">
    <property type="term" value="F:rRNA binding"/>
    <property type="evidence" value="ECO:0007669"/>
    <property type="project" value="UniProtKB-KW"/>
</dbReference>
<dbReference type="EC" id="3.6.1.-" evidence="10"/>
<dbReference type="InterPro" id="IPR030378">
    <property type="entry name" value="G_CP_dom"/>
</dbReference>
<dbReference type="GO" id="GO:0046872">
    <property type="term" value="F:metal ion binding"/>
    <property type="evidence" value="ECO:0007669"/>
    <property type="project" value="UniProtKB-KW"/>
</dbReference>
<dbReference type="EMBL" id="JACHNU010000004">
    <property type="protein sequence ID" value="MBB4663725.1"/>
    <property type="molecule type" value="Genomic_DNA"/>
</dbReference>
<evidence type="ECO:0000256" key="5">
    <source>
        <dbReference type="ARBA" id="ARBA00022741"/>
    </source>
</evidence>
<keyword evidence="9 10" id="KW-0342">GTP-binding</keyword>
<dbReference type="CDD" id="cd01854">
    <property type="entry name" value="YjeQ_EngC"/>
    <property type="match status" value="1"/>
</dbReference>
<dbReference type="InterPro" id="IPR004881">
    <property type="entry name" value="Ribosome_biogen_GTPase_RsgA"/>
</dbReference>
<dbReference type="RefSeq" id="WP_183343436.1">
    <property type="nucleotide sequence ID" value="NZ_JACHNU010000004.1"/>
</dbReference>
<keyword evidence="3 10" id="KW-0479">Metal-binding</keyword>
<evidence type="ECO:0000313" key="14">
    <source>
        <dbReference type="Proteomes" id="UP000585272"/>
    </source>
</evidence>
<dbReference type="PANTHER" id="PTHR32120">
    <property type="entry name" value="SMALL RIBOSOMAL SUBUNIT BIOGENESIS GTPASE RSGA"/>
    <property type="match status" value="1"/>
</dbReference>
<evidence type="ECO:0000256" key="3">
    <source>
        <dbReference type="ARBA" id="ARBA00022723"/>
    </source>
</evidence>
<comment type="similarity">
    <text evidence="10">Belongs to the TRAFAC class YlqF/YawG GTPase family. RsgA subfamily.</text>
</comment>
<evidence type="ECO:0000256" key="7">
    <source>
        <dbReference type="ARBA" id="ARBA00022833"/>
    </source>
</evidence>
<evidence type="ECO:0000259" key="12">
    <source>
        <dbReference type="PROSITE" id="PS51721"/>
    </source>
</evidence>
<dbReference type="PROSITE" id="PS50936">
    <property type="entry name" value="ENGC_GTPASE"/>
    <property type="match status" value="1"/>
</dbReference>
<comment type="function">
    <text evidence="10">One of several proteins that assist in the late maturation steps of the functional core of the 30S ribosomal subunit. Helps release RbfA from mature subunits. May play a role in the assembly of ribosomal proteins into the subunit. Circularly permuted GTPase that catalyzes slow GTP hydrolysis, GTPase activity is stimulated by the 30S ribosomal subunit.</text>
</comment>
<dbReference type="Proteomes" id="UP000585272">
    <property type="component" value="Unassembled WGS sequence"/>
</dbReference>
<feature type="domain" description="CP-type G" evidence="12">
    <location>
        <begin position="102"/>
        <end position="259"/>
    </location>
</feature>
<feature type="binding site" evidence="10">
    <location>
        <begin position="149"/>
        <end position="152"/>
    </location>
    <ligand>
        <name>GTP</name>
        <dbReference type="ChEBI" id="CHEBI:37565"/>
    </ligand>
</feature>
<keyword evidence="6 10" id="KW-0378">Hydrolase</keyword>
<evidence type="ECO:0000256" key="8">
    <source>
        <dbReference type="ARBA" id="ARBA00022884"/>
    </source>
</evidence>
<organism evidence="13 14">
    <name type="scientific">Conexibacter arvalis</name>
    <dbReference type="NCBI Taxonomy" id="912552"/>
    <lineage>
        <taxon>Bacteria</taxon>
        <taxon>Bacillati</taxon>
        <taxon>Actinomycetota</taxon>
        <taxon>Thermoleophilia</taxon>
        <taxon>Solirubrobacterales</taxon>
        <taxon>Conexibacteraceae</taxon>
        <taxon>Conexibacter</taxon>
    </lineage>
</organism>
<keyword evidence="14" id="KW-1185">Reference proteome</keyword>
<evidence type="ECO:0000256" key="1">
    <source>
        <dbReference type="ARBA" id="ARBA00022490"/>
    </source>
</evidence>
<name>A0A840IHC3_9ACTN</name>
<keyword evidence="2 10" id="KW-0690">Ribosome biogenesis</keyword>
<sequence>MTAFPAGIGRRDDLDAELSELRDQLGEATLAPARVLSQHSGVWLVAEPDVPEPRLVHARARLREEAEGPPVTGDWVALDDGDAIAAVLPRRGTVVRRAVGEGRAERQVLAANVELALIAEPLPDPNARRAERLASIAGAGDVPVALVLTKADLDPDADATALRLGREIGLPDAIAVCSKSGDGVGIVRSLLPPGSTAVLLGPSGAGKSTLVNALLGEERQATGDVRESDRRGRHTTVTRELLGLPHGGLLIDTPGMREVGMWDGGVDDSFDDVAALAAACRFSDCAHDSEPDCAVRGEIAPERLEAWRKLAREQAWVDDRRAAARARERLGRSYGRIQRKARWVKGEER</sequence>
<comment type="subunit">
    <text evidence="10">Monomer. Associates with 30S ribosomal subunit, binds 16S rRNA.</text>
</comment>
<dbReference type="Gene3D" id="1.10.40.50">
    <property type="entry name" value="Probable gtpase engc, domain 3"/>
    <property type="match status" value="1"/>
</dbReference>
<gene>
    <name evidence="10" type="primary">rsgA</name>
    <name evidence="13" type="ORF">BDZ31_003320</name>
</gene>
<evidence type="ECO:0000256" key="2">
    <source>
        <dbReference type="ARBA" id="ARBA00022517"/>
    </source>
</evidence>
<dbReference type="PANTHER" id="PTHR32120:SF10">
    <property type="entry name" value="SMALL RIBOSOMAL SUBUNIT BIOGENESIS GTPASE RSGA"/>
    <property type="match status" value="1"/>
</dbReference>
<keyword evidence="7 10" id="KW-0862">Zinc</keyword>
<feature type="binding site" evidence="10">
    <location>
        <position position="293"/>
    </location>
    <ligand>
        <name>Zn(2+)</name>
        <dbReference type="ChEBI" id="CHEBI:29105"/>
    </ligand>
</feature>
<dbReference type="Pfam" id="PF03193">
    <property type="entry name" value="RsgA_GTPase"/>
    <property type="match status" value="1"/>
</dbReference>
<feature type="domain" description="EngC GTPase" evidence="11">
    <location>
        <begin position="110"/>
        <end position="257"/>
    </location>
</feature>
<dbReference type="InterPro" id="IPR010914">
    <property type="entry name" value="RsgA_GTPase_dom"/>
</dbReference>
<dbReference type="GO" id="GO:0042274">
    <property type="term" value="P:ribosomal small subunit biogenesis"/>
    <property type="evidence" value="ECO:0007669"/>
    <property type="project" value="UniProtKB-UniRule"/>
</dbReference>
<feature type="binding site" evidence="10">
    <location>
        <begin position="201"/>
        <end position="209"/>
    </location>
    <ligand>
        <name>GTP</name>
        <dbReference type="ChEBI" id="CHEBI:37565"/>
    </ligand>
</feature>
<comment type="subcellular location">
    <subcellularLocation>
        <location evidence="10">Cytoplasm</location>
    </subcellularLocation>
</comment>
<feature type="binding site" evidence="10">
    <location>
        <position position="280"/>
    </location>
    <ligand>
        <name>Zn(2+)</name>
        <dbReference type="ChEBI" id="CHEBI:29105"/>
    </ligand>
</feature>
<dbReference type="GO" id="GO:0003924">
    <property type="term" value="F:GTPase activity"/>
    <property type="evidence" value="ECO:0007669"/>
    <property type="project" value="UniProtKB-UniRule"/>
</dbReference>